<dbReference type="Gene3D" id="1.20.1050.10">
    <property type="match status" value="1"/>
</dbReference>
<dbReference type="PANTHER" id="PTHR42673">
    <property type="entry name" value="MALEYLACETOACETATE ISOMERASE"/>
    <property type="match status" value="1"/>
</dbReference>
<dbReference type="Pfam" id="PF13409">
    <property type="entry name" value="GST_N_2"/>
    <property type="match status" value="1"/>
</dbReference>
<dbReference type="PANTHER" id="PTHR42673:SF4">
    <property type="entry name" value="MALEYLACETOACETATE ISOMERASE"/>
    <property type="match status" value="1"/>
</dbReference>
<evidence type="ECO:0000313" key="3">
    <source>
        <dbReference type="Proteomes" id="UP000242951"/>
    </source>
</evidence>
<feature type="domain" description="GST N-terminal" evidence="1">
    <location>
        <begin position="1"/>
        <end position="82"/>
    </location>
</feature>
<keyword evidence="2" id="KW-0808">Transferase</keyword>
<proteinExistence type="predicted"/>
<dbReference type="InterPro" id="IPR004045">
    <property type="entry name" value="Glutathione_S-Trfase_N"/>
</dbReference>
<evidence type="ECO:0000313" key="2">
    <source>
        <dbReference type="EMBL" id="KMQ80742.1"/>
    </source>
</evidence>
<dbReference type="CDD" id="cd03194">
    <property type="entry name" value="GST_C_3"/>
    <property type="match status" value="1"/>
</dbReference>
<dbReference type="GO" id="GO:0004364">
    <property type="term" value="F:glutathione transferase activity"/>
    <property type="evidence" value="ECO:0007669"/>
    <property type="project" value="UniProtKB-EC"/>
</dbReference>
<dbReference type="CDD" id="cd03043">
    <property type="entry name" value="GST_N_1"/>
    <property type="match status" value="1"/>
</dbReference>
<dbReference type="SFLD" id="SFLDS00019">
    <property type="entry name" value="Glutathione_Transferase_(cytos"/>
    <property type="match status" value="1"/>
</dbReference>
<reference evidence="2 3" key="1">
    <citation type="submission" date="2015-06" db="EMBL/GenBank/DDBJ databases">
        <title>Comparative genomics of Burkholderia leaf nodule symbionts.</title>
        <authorList>
            <person name="Carlier A."/>
            <person name="Eberl L."/>
            <person name="Pinto-Carbo M."/>
        </authorList>
    </citation>
    <scope>NUCLEOTIDE SEQUENCE [LARGE SCALE GENOMIC DNA]</scope>
    <source>
        <strain evidence="2 3">UZHbot3</strain>
    </source>
</reference>
<dbReference type="SUPFAM" id="SSF52833">
    <property type="entry name" value="Thioredoxin-like"/>
    <property type="match status" value="1"/>
</dbReference>
<dbReference type="InterPro" id="IPR036282">
    <property type="entry name" value="Glutathione-S-Trfase_C_sf"/>
</dbReference>
<dbReference type="PROSITE" id="PS50404">
    <property type="entry name" value="GST_NTER"/>
    <property type="match status" value="1"/>
</dbReference>
<keyword evidence="3" id="KW-1185">Reference proteome</keyword>
<organism evidence="2 3">
    <name type="scientific">Candidatus Burkholderia pumila</name>
    <dbReference type="NCBI Taxonomy" id="1090375"/>
    <lineage>
        <taxon>Bacteria</taxon>
        <taxon>Pseudomonadati</taxon>
        <taxon>Pseudomonadota</taxon>
        <taxon>Betaproteobacteria</taxon>
        <taxon>Burkholderiales</taxon>
        <taxon>Burkholderiaceae</taxon>
        <taxon>Burkholderia</taxon>
    </lineage>
</organism>
<dbReference type="InterPro" id="IPR036249">
    <property type="entry name" value="Thioredoxin-like_sf"/>
</dbReference>
<dbReference type="Gene3D" id="3.40.30.10">
    <property type="entry name" value="Glutaredoxin"/>
    <property type="match status" value="1"/>
</dbReference>
<sequence length="207" mass="22878">MKLVIGDKNFSSWSMRPWILLKHFGIAFDEVLIPLYRPESKAKLLKLLPTSKVPCLTIDAGDVVWESLAVVETLAEAHTEQAMWPRDAIARAHARSVSAEMHVGFAALRENMPMDICKRATGHEATPEALANIACIEALWGDCLAKFDGPFLFGKSSIADAMFAPVVTRFISYGASLNDTSRAYCERVIELPAVVAWIADAREETKQ</sequence>
<accession>A0ABR5HMX0</accession>
<evidence type="ECO:0000259" key="1">
    <source>
        <dbReference type="PROSITE" id="PS50404"/>
    </source>
</evidence>
<dbReference type="InterPro" id="IPR040079">
    <property type="entry name" value="Glutathione_S-Trfase"/>
</dbReference>
<gene>
    <name evidence="2" type="ORF">BPMI_02638c</name>
</gene>
<comment type="caution">
    <text evidence="2">The sequence shown here is derived from an EMBL/GenBank/DDBJ whole genome shotgun (WGS) entry which is preliminary data.</text>
</comment>
<name>A0ABR5HMX0_9BURK</name>
<dbReference type="EMBL" id="LELG01000046">
    <property type="protein sequence ID" value="KMQ80742.1"/>
    <property type="molecule type" value="Genomic_DNA"/>
</dbReference>
<dbReference type="Proteomes" id="UP000242951">
    <property type="component" value="Unassembled WGS sequence"/>
</dbReference>
<protein>
    <submittedName>
        <fullName evidence="2">Glutathione S-transferase</fullName>
        <ecNumber evidence="2">2.5.1.18</ecNumber>
    </submittedName>
</protein>
<dbReference type="SUPFAM" id="SSF47616">
    <property type="entry name" value="GST C-terminal domain-like"/>
    <property type="match status" value="1"/>
</dbReference>
<dbReference type="EC" id="2.5.1.18" evidence="2"/>